<evidence type="ECO:0000256" key="2">
    <source>
        <dbReference type="SAM" id="Phobius"/>
    </source>
</evidence>
<keyword evidence="2" id="KW-0472">Membrane</keyword>
<dbReference type="InterPro" id="IPR001478">
    <property type="entry name" value="PDZ"/>
</dbReference>
<dbReference type="Gene3D" id="2.30.42.10">
    <property type="match status" value="1"/>
</dbReference>
<feature type="domain" description="PDZ" evidence="3">
    <location>
        <begin position="169"/>
        <end position="221"/>
    </location>
</feature>
<evidence type="ECO:0000313" key="5">
    <source>
        <dbReference type="Proteomes" id="UP000317171"/>
    </source>
</evidence>
<dbReference type="RefSeq" id="WP_198000125.1">
    <property type="nucleotide sequence ID" value="NZ_CP036269.1"/>
</dbReference>
<dbReference type="KEGG" id="gaz:Pan241w_50970"/>
<sequence>MQLITRRENTSFYESFSDLIFCTLVLFIILVMILSLSVNEQVESYAEEQQAITEKLKAQKAELALLKRQASEERQRLSSMLGGTRFTSHFGDTYLYIVCDTVSDPPRYWPVPSTYFDDASTSFINETDEDQKKRLRTIRADILELTENNRSYRAEELGLIVRSFSFYETGELDKNFKSIGVDLKQTDAGLRIDSVYPSSAAEEAGLETGDVITHIQGIPLRQNGLKILTTEKNKTGPEEKVMLSVISKNQELRSVICKPKYAQEISRVKEVTRGSFNVLVNGFVDIDGNAKDTSDIIGAIKSKRPDLQRNQNETEIAKLIISVKDSLKIYSEVAKQVDASEFRPLYIGSLPELNIYVSKEDESGLIAGMRLTADEILQLVRAIGGRGAVLNWIVKDNAPIPDWVIKKVLEPSGFRDKAPLN</sequence>
<organism evidence="4 5">
    <name type="scientific">Gimesia alba</name>
    <dbReference type="NCBI Taxonomy" id="2527973"/>
    <lineage>
        <taxon>Bacteria</taxon>
        <taxon>Pseudomonadati</taxon>
        <taxon>Planctomycetota</taxon>
        <taxon>Planctomycetia</taxon>
        <taxon>Planctomycetales</taxon>
        <taxon>Planctomycetaceae</taxon>
        <taxon>Gimesia</taxon>
    </lineage>
</organism>
<feature type="coiled-coil region" evidence="1">
    <location>
        <begin position="42"/>
        <end position="76"/>
    </location>
</feature>
<keyword evidence="1" id="KW-0175">Coiled coil</keyword>
<dbReference type="Pfam" id="PF13180">
    <property type="entry name" value="PDZ_2"/>
    <property type="match status" value="1"/>
</dbReference>
<dbReference type="AlphaFoldDB" id="A0A517RM82"/>
<dbReference type="InterPro" id="IPR036034">
    <property type="entry name" value="PDZ_sf"/>
</dbReference>
<dbReference type="PROSITE" id="PS50106">
    <property type="entry name" value="PDZ"/>
    <property type="match status" value="1"/>
</dbReference>
<reference evidence="4 5" key="1">
    <citation type="submission" date="2019-02" db="EMBL/GenBank/DDBJ databases">
        <title>Deep-cultivation of Planctomycetes and their phenomic and genomic characterization uncovers novel biology.</title>
        <authorList>
            <person name="Wiegand S."/>
            <person name="Jogler M."/>
            <person name="Boedeker C."/>
            <person name="Pinto D."/>
            <person name="Vollmers J."/>
            <person name="Rivas-Marin E."/>
            <person name="Kohn T."/>
            <person name="Peeters S.H."/>
            <person name="Heuer A."/>
            <person name="Rast P."/>
            <person name="Oberbeckmann S."/>
            <person name="Bunk B."/>
            <person name="Jeske O."/>
            <person name="Meyerdierks A."/>
            <person name="Storesund J.E."/>
            <person name="Kallscheuer N."/>
            <person name="Luecker S."/>
            <person name="Lage O.M."/>
            <person name="Pohl T."/>
            <person name="Merkel B.J."/>
            <person name="Hornburger P."/>
            <person name="Mueller R.-W."/>
            <person name="Bruemmer F."/>
            <person name="Labrenz M."/>
            <person name="Spormann A.M."/>
            <person name="Op den Camp H."/>
            <person name="Overmann J."/>
            <person name="Amann R."/>
            <person name="Jetten M.S.M."/>
            <person name="Mascher T."/>
            <person name="Medema M.H."/>
            <person name="Devos D.P."/>
            <person name="Kaster A.-K."/>
            <person name="Ovreas L."/>
            <person name="Rohde M."/>
            <person name="Galperin M.Y."/>
            <person name="Jogler C."/>
        </authorList>
    </citation>
    <scope>NUCLEOTIDE SEQUENCE [LARGE SCALE GENOMIC DNA]</scope>
    <source>
        <strain evidence="4 5">Pan241w</strain>
    </source>
</reference>
<dbReference type="SUPFAM" id="SSF50156">
    <property type="entry name" value="PDZ domain-like"/>
    <property type="match status" value="1"/>
</dbReference>
<proteinExistence type="predicted"/>
<evidence type="ECO:0000313" key="4">
    <source>
        <dbReference type="EMBL" id="QDT44980.1"/>
    </source>
</evidence>
<accession>A0A517RM82</accession>
<protein>
    <recommendedName>
        <fullName evidence="3">PDZ domain-containing protein</fullName>
    </recommendedName>
</protein>
<dbReference type="Proteomes" id="UP000317171">
    <property type="component" value="Chromosome"/>
</dbReference>
<gene>
    <name evidence="4" type="ORF">Pan241w_50970</name>
</gene>
<evidence type="ECO:0000256" key="1">
    <source>
        <dbReference type="SAM" id="Coils"/>
    </source>
</evidence>
<keyword evidence="5" id="KW-1185">Reference proteome</keyword>
<dbReference type="EMBL" id="CP036269">
    <property type="protein sequence ID" value="QDT44980.1"/>
    <property type="molecule type" value="Genomic_DNA"/>
</dbReference>
<keyword evidence="2" id="KW-1133">Transmembrane helix</keyword>
<evidence type="ECO:0000259" key="3">
    <source>
        <dbReference type="PROSITE" id="PS50106"/>
    </source>
</evidence>
<keyword evidence="2" id="KW-0812">Transmembrane</keyword>
<feature type="transmembrane region" description="Helical" evidence="2">
    <location>
        <begin position="12"/>
        <end position="34"/>
    </location>
</feature>
<dbReference type="SMART" id="SM00228">
    <property type="entry name" value="PDZ"/>
    <property type="match status" value="1"/>
</dbReference>
<name>A0A517RM82_9PLAN</name>